<protein>
    <recommendedName>
        <fullName evidence="3">Natural product</fullName>
    </recommendedName>
</protein>
<name>A0ABM7CF86_9FLAO</name>
<keyword evidence="2" id="KW-1185">Reference proteome</keyword>
<gene>
    <name evidence="1" type="ORF">D6200_07520</name>
</gene>
<dbReference type="Proteomes" id="UP000269693">
    <property type="component" value="Chromosome"/>
</dbReference>
<organism evidence="1 2">
    <name type="scientific">Tenacibaculum mesophilum</name>
    <dbReference type="NCBI Taxonomy" id="104268"/>
    <lineage>
        <taxon>Bacteria</taxon>
        <taxon>Pseudomonadati</taxon>
        <taxon>Bacteroidota</taxon>
        <taxon>Flavobacteriia</taxon>
        <taxon>Flavobacteriales</taxon>
        <taxon>Flavobacteriaceae</taxon>
        <taxon>Tenacibaculum</taxon>
    </lineage>
</organism>
<accession>A0ABM7CF86</accession>
<evidence type="ECO:0000313" key="1">
    <source>
        <dbReference type="EMBL" id="AZJ32414.1"/>
    </source>
</evidence>
<reference evidence="1 2" key="1">
    <citation type="submission" date="2018-09" db="EMBL/GenBank/DDBJ databases">
        <title>Insights into the microbiota of Asian seabass (Lates calcarifer) with tenacibaculosis symptoms and description of sp. nov. Tenacibaculum singaporense.</title>
        <authorList>
            <person name="Miyake S."/>
            <person name="Soh M."/>
            <person name="Azman M.N."/>
            <person name="Ngoh S.Y."/>
            <person name="Orban L."/>
            <person name="Seedorf H."/>
        </authorList>
    </citation>
    <scope>NUCLEOTIDE SEQUENCE [LARGE SCALE GENOMIC DNA]</scope>
    <source>
        <strain evidence="1 2">DSM 13764</strain>
    </source>
</reference>
<evidence type="ECO:0008006" key="3">
    <source>
        <dbReference type="Google" id="ProtNLM"/>
    </source>
</evidence>
<sequence>MLTEYNNKNKKMKKITLNKGLKLNKEAITKLQDSQMSSFKGGIRDAEGLTCANGSCIKSCNKNSCKGADQVIN</sequence>
<dbReference type="InterPro" id="IPR058238">
    <property type="entry name" value="Lant_leader_dom"/>
</dbReference>
<proteinExistence type="predicted"/>
<dbReference type="NCBIfam" id="NF038153">
    <property type="entry name" value="lant_leader_L1a"/>
    <property type="match status" value="1"/>
</dbReference>
<evidence type="ECO:0000313" key="2">
    <source>
        <dbReference type="Proteomes" id="UP000269693"/>
    </source>
</evidence>
<dbReference type="EMBL" id="CP032544">
    <property type="protein sequence ID" value="AZJ32414.1"/>
    <property type="molecule type" value="Genomic_DNA"/>
</dbReference>